<accession>A0A1G4WXS6</accession>
<protein>
    <submittedName>
        <fullName evidence="1">Uncharacterized protein</fullName>
    </submittedName>
</protein>
<sequence>MHTAQLKPTDFAAEADGRPVDFSEIFRDWHQYDRFGIVVHDALGPIGASLLVQAAITSFFTFDTGRRSKRPQYPEVYLFHVGRGRGECMMLDFVPSRKEVVVDADPTDLVEAINDRAITRLAVPQGEPRHLDLPHQYGWSERQSAEDRISSAYVYSPTGRVRGPDLILRATSTRTEDNCDQTVNVESLLVDIENKTDEELTALAATLPPYSGFPHVRPYCLTDHLVTVATSRARLSEVPDDVRAAIWEGRTALRDNGLAVESYRRIAPIEALNLLMPPT</sequence>
<evidence type="ECO:0000313" key="2">
    <source>
        <dbReference type="Proteomes" id="UP000199707"/>
    </source>
</evidence>
<dbReference type="EMBL" id="FMUB01000013">
    <property type="protein sequence ID" value="SCX31321.1"/>
    <property type="molecule type" value="Genomic_DNA"/>
</dbReference>
<proteinExistence type="predicted"/>
<organism evidence="1 2">
    <name type="scientific">Mycolicibacterium fluoranthenivorans</name>
    <dbReference type="NCBI Taxonomy" id="258505"/>
    <lineage>
        <taxon>Bacteria</taxon>
        <taxon>Bacillati</taxon>
        <taxon>Actinomycetota</taxon>
        <taxon>Actinomycetes</taxon>
        <taxon>Mycobacteriales</taxon>
        <taxon>Mycobacteriaceae</taxon>
        <taxon>Mycolicibacterium</taxon>
    </lineage>
</organism>
<name>A0A1G4WXS6_9MYCO</name>
<dbReference type="RefSeq" id="WP_090363221.1">
    <property type="nucleotide sequence ID" value="NZ_FMUB01000013.1"/>
</dbReference>
<evidence type="ECO:0000313" key="1">
    <source>
        <dbReference type="EMBL" id="SCX31321.1"/>
    </source>
</evidence>
<reference evidence="2" key="1">
    <citation type="submission" date="2016-10" db="EMBL/GenBank/DDBJ databases">
        <authorList>
            <person name="Varghese N."/>
            <person name="Submissions S."/>
        </authorList>
    </citation>
    <scope>NUCLEOTIDE SEQUENCE [LARGE SCALE GENOMIC DNA]</scope>
    <source>
        <strain evidence="2">UNC267MFSha1.1M11</strain>
    </source>
</reference>
<gene>
    <name evidence="1" type="ORF">SAMN02799620_05292</name>
</gene>
<dbReference type="AlphaFoldDB" id="A0A1G4WXS6"/>
<dbReference type="Proteomes" id="UP000199707">
    <property type="component" value="Unassembled WGS sequence"/>
</dbReference>
<dbReference type="STRING" id="1502745.SAMN02799620_05292"/>